<protein>
    <submittedName>
        <fullName evidence="2">Uncharacterized protein</fullName>
    </submittedName>
</protein>
<evidence type="ECO:0000256" key="1">
    <source>
        <dbReference type="SAM" id="MobiDB-lite"/>
    </source>
</evidence>
<gene>
    <name evidence="2" type="ORF">EHO61_04290</name>
</gene>
<evidence type="ECO:0000313" key="2">
    <source>
        <dbReference type="EMBL" id="TGK21082.1"/>
    </source>
</evidence>
<dbReference type="RefSeq" id="WP_135812374.1">
    <property type="nucleotide sequence ID" value="NZ_RQEV01000003.1"/>
</dbReference>
<dbReference type="AlphaFoldDB" id="A0A4R9GS91"/>
<keyword evidence="3" id="KW-1185">Reference proteome</keyword>
<reference evidence="2" key="1">
    <citation type="journal article" date="2019" name="PLoS Negl. Trop. Dis.">
        <title>Revisiting the worldwide diversity of Leptospira species in the environment.</title>
        <authorList>
            <person name="Vincent A.T."/>
            <person name="Schiettekatte O."/>
            <person name="Bourhy P."/>
            <person name="Veyrier F.J."/>
            <person name="Picardeau M."/>
        </authorList>
    </citation>
    <scope>NUCLEOTIDE SEQUENCE [LARGE SCALE GENOMIC DNA]</scope>
    <source>
        <strain evidence="2">SCS5</strain>
    </source>
</reference>
<comment type="caution">
    <text evidence="2">The sequence shown here is derived from an EMBL/GenBank/DDBJ whole genome shotgun (WGS) entry which is preliminary data.</text>
</comment>
<feature type="compositionally biased region" description="Acidic residues" evidence="1">
    <location>
        <begin position="422"/>
        <end position="431"/>
    </location>
</feature>
<sequence>MKVSPKSIEFESIEDLLFFVRDYGTGNMLRFLNPISDNSGNVLVKEEVQVKESALTRLKEIKGQYTPEFKVKLTKELTGQIQDKISEKIVFQLKQTDKKFLKFVYEENTFNYKGIIRNSLSNKKHLLALFKVYQVNGPFFKHICELGLLSLGVVLIPDALKYKMLRRYSFLGGIFMDIVRVDSEHWNRPFPDDSEKTRIAKLCANFMQKLDLPEFVCSAASNHVPLGLQDNSDPSTYSTKKLDKEQPNETFFSDLLLDDGESDSSSDEEEEEEEGADKSEDVLRELLTDSMKIARYIHTVSSFSADKDYVMEELVYYLAYNTTRGYFNEVLANPLVNLFKRFEENVKRMRKLAEIEMQCLHPPAAWAYPKPKASQVLCKNKVWDCPNIVRGWDIHVISAQEAFGWVGSSLPADHYPKCKLEEDLEDTPESEDSNKKEKPAP</sequence>
<feature type="region of interest" description="Disordered" evidence="1">
    <location>
        <begin position="255"/>
        <end position="281"/>
    </location>
</feature>
<evidence type="ECO:0000313" key="3">
    <source>
        <dbReference type="Proteomes" id="UP000297855"/>
    </source>
</evidence>
<feature type="compositionally biased region" description="Acidic residues" evidence="1">
    <location>
        <begin position="256"/>
        <end position="275"/>
    </location>
</feature>
<dbReference type="EMBL" id="RQEV01000003">
    <property type="protein sequence ID" value="TGK21082.1"/>
    <property type="molecule type" value="Genomic_DNA"/>
</dbReference>
<feature type="compositionally biased region" description="Basic and acidic residues" evidence="1">
    <location>
        <begin position="432"/>
        <end position="441"/>
    </location>
</feature>
<organism evidence="2 3">
    <name type="scientific">Leptospira fluminis</name>
    <dbReference type="NCBI Taxonomy" id="2484979"/>
    <lineage>
        <taxon>Bacteria</taxon>
        <taxon>Pseudomonadati</taxon>
        <taxon>Spirochaetota</taxon>
        <taxon>Spirochaetia</taxon>
        <taxon>Leptospirales</taxon>
        <taxon>Leptospiraceae</taxon>
        <taxon>Leptospira</taxon>
    </lineage>
</organism>
<accession>A0A4R9GS91</accession>
<dbReference type="Proteomes" id="UP000297855">
    <property type="component" value="Unassembled WGS sequence"/>
</dbReference>
<dbReference type="OrthoDB" id="340911at2"/>
<feature type="region of interest" description="Disordered" evidence="1">
    <location>
        <begin position="421"/>
        <end position="441"/>
    </location>
</feature>
<name>A0A4R9GS91_9LEPT</name>
<proteinExistence type="predicted"/>